<dbReference type="SMART" id="SM00248">
    <property type="entry name" value="ANK"/>
    <property type="match status" value="1"/>
</dbReference>
<dbReference type="Proteomes" id="UP000297527">
    <property type="component" value="Unassembled WGS sequence"/>
</dbReference>
<dbReference type="SUPFAM" id="SSF48403">
    <property type="entry name" value="Ankyrin repeat"/>
    <property type="match status" value="1"/>
</dbReference>
<gene>
    <name evidence="2" type="ORF">BCON_0007g00970</name>
</gene>
<dbReference type="InterPro" id="IPR002110">
    <property type="entry name" value="Ankyrin_rpt"/>
</dbReference>
<reference evidence="2 3" key="1">
    <citation type="submission" date="2017-12" db="EMBL/GenBank/DDBJ databases">
        <title>Comparative genomics of Botrytis spp.</title>
        <authorList>
            <person name="Valero-Jimenez C.A."/>
            <person name="Tapia P."/>
            <person name="Veloso J."/>
            <person name="Silva-Moreno E."/>
            <person name="Staats M."/>
            <person name="Valdes J.H."/>
            <person name="Van Kan J.A.L."/>
        </authorList>
    </citation>
    <scope>NUCLEOTIDE SEQUENCE [LARGE SCALE GENOMIC DNA]</scope>
    <source>
        <strain evidence="2 3">MUCL11595</strain>
    </source>
</reference>
<name>A0A4Z1J6F6_9HELO</name>
<dbReference type="PROSITE" id="PS50088">
    <property type="entry name" value="ANK_REPEAT"/>
    <property type="match status" value="1"/>
</dbReference>
<sequence length="669" mass="75807">MAEILGTVASGISVAQLAGNLASSIIKLKSYWDQIRDAPDDIGFLVREIHTHHLILRSILESQAKIASTGRPSNTFLENSLKLCEDSSNELNELVKALGKEINSSNKWRSKLGATKVVLKNDQLKRLKKRMKNASRLMNLAITWQTKWVLPMLSLRDRELLICSSATLQQQFPVFELNIQASLDQFLMNHQKLIPAPQLSNPTTQISSMNTLAPRNNVATITQPQNFKCDNNSTSYSVPKDYTSTLVYNHVHSSSWSIYPMGSIDVRKTQQKRKRNRFEETEAKYKPPAWLSNRAWQCMYTKDLSTLRWCFNIQTYRTLGLESDFYQALKNGDVVAVQEILANRTAFLNDRFVGGPGTASWDQGTPLHIAASNNHLGLCKLLLAKGADISSVEAPFGCSWAQALDRTQTLNILRTLIEAGADSELINQTDVLAKSAGGPIEIFQYLQQYTFTSSGETNFIKKILIAHGFIKYRGAQAPGLILSFLGSSDFQKNIALHCDDSALKIFFLKVCRRCSRGDSTDSWVDLVKKMISAGMSLHVLTEYGTVLQYICWKIWKNFLEKENPYTLEKWLGILVKLGIDLNAYGERESSLFKKKMTFFDGRTMAQYSYIPVNWRLKYILGFTYGPRIEDWELWFLEWTDEYAGDFWKLIENPIQATLANLSIPGGWVD</sequence>
<dbReference type="InterPro" id="IPR036770">
    <property type="entry name" value="Ankyrin_rpt-contain_sf"/>
</dbReference>
<organism evidence="2 3">
    <name type="scientific">Botryotinia convoluta</name>
    <dbReference type="NCBI Taxonomy" id="54673"/>
    <lineage>
        <taxon>Eukaryota</taxon>
        <taxon>Fungi</taxon>
        <taxon>Dikarya</taxon>
        <taxon>Ascomycota</taxon>
        <taxon>Pezizomycotina</taxon>
        <taxon>Leotiomycetes</taxon>
        <taxon>Helotiales</taxon>
        <taxon>Sclerotiniaceae</taxon>
        <taxon>Botryotinia</taxon>
    </lineage>
</organism>
<dbReference type="EMBL" id="PQXN01000007">
    <property type="protein sequence ID" value="TGO64447.1"/>
    <property type="molecule type" value="Genomic_DNA"/>
</dbReference>
<proteinExistence type="predicted"/>
<evidence type="ECO:0000256" key="1">
    <source>
        <dbReference type="PROSITE-ProRule" id="PRU00023"/>
    </source>
</evidence>
<comment type="caution">
    <text evidence="2">The sequence shown here is derived from an EMBL/GenBank/DDBJ whole genome shotgun (WGS) entry which is preliminary data.</text>
</comment>
<dbReference type="Pfam" id="PF00023">
    <property type="entry name" value="Ank"/>
    <property type="match status" value="1"/>
</dbReference>
<keyword evidence="3" id="KW-1185">Reference proteome</keyword>
<accession>A0A4Z1J6F6</accession>
<keyword evidence="1" id="KW-0040">ANK repeat</keyword>
<dbReference type="PROSITE" id="PS50297">
    <property type="entry name" value="ANK_REP_REGION"/>
    <property type="match status" value="1"/>
</dbReference>
<dbReference type="Gene3D" id="1.25.40.20">
    <property type="entry name" value="Ankyrin repeat-containing domain"/>
    <property type="match status" value="1"/>
</dbReference>
<feature type="repeat" description="ANK" evidence="1">
    <location>
        <begin position="362"/>
        <end position="394"/>
    </location>
</feature>
<evidence type="ECO:0000313" key="2">
    <source>
        <dbReference type="EMBL" id="TGO64447.1"/>
    </source>
</evidence>
<protein>
    <submittedName>
        <fullName evidence="2">Uncharacterized protein</fullName>
    </submittedName>
</protein>
<evidence type="ECO:0000313" key="3">
    <source>
        <dbReference type="Proteomes" id="UP000297527"/>
    </source>
</evidence>
<dbReference type="AlphaFoldDB" id="A0A4Z1J6F6"/>
<dbReference type="OrthoDB" id="3200163at2759"/>